<dbReference type="PANTHER" id="PTHR46580">
    <property type="entry name" value="SENSOR KINASE-RELATED"/>
    <property type="match status" value="1"/>
</dbReference>
<dbReference type="Pfam" id="PF13517">
    <property type="entry name" value="FG-GAP_3"/>
    <property type="match status" value="3"/>
</dbReference>
<organism evidence="4 5">
    <name type="scientific">Labilithrix luteola</name>
    <dbReference type="NCBI Taxonomy" id="1391654"/>
    <lineage>
        <taxon>Bacteria</taxon>
        <taxon>Pseudomonadati</taxon>
        <taxon>Myxococcota</taxon>
        <taxon>Polyangia</taxon>
        <taxon>Polyangiales</taxon>
        <taxon>Labilitrichaceae</taxon>
        <taxon>Labilithrix</taxon>
    </lineage>
</organism>
<accession>A0A0K1PYG5</accession>
<dbReference type="Gene3D" id="2.130.10.130">
    <property type="entry name" value="Integrin alpha, N-terminal"/>
    <property type="match status" value="1"/>
</dbReference>
<protein>
    <submittedName>
        <fullName evidence="4">Tryptophan synthase alpha chain</fullName>
    </submittedName>
</protein>
<dbReference type="KEGG" id="llu:AKJ09_05090"/>
<dbReference type="InterPro" id="IPR028994">
    <property type="entry name" value="Integrin_alpha_N"/>
</dbReference>
<keyword evidence="3" id="KW-0325">Glycoprotein</keyword>
<sequence length="457" mass="46775">MEPSCTDLVRDGDEVDVDCGGTCPRCKLGQSCNEDSDCEVDHCANGKCTALPCENGSKDGDETDVDCGGRTCHPCAGGSICIRNEDCFDKICTGGVCHQEYATISFAPVVSYPASFKPYFLVSADFDGDGTTDLAVANELGSTITTFLGKADGTFTKTASESPTGEYPTGLVATDFNRDGKVDLATSNFHGDDITILLGDGHGGFAPPVHYPAGGKGSETANLGVGDFNGDGTPDIVATNPSLDSLSVFLGSADGTMSAPSTLTPGGKGSQPFSVAVGDFNGDSKDDIAAALFGQSSVHVYLGNGDGTFRTDVSYPAGAIGPYFAITADINVDGVRDVVLADRGGDSVSVLLGKGDGTFRAAVVSPTGAGTGPYSVAVVDLNKDGVPDLVTTNFQTNTLSLLLGKGDGRFRDPIHPDSPGQTPYCITAVDFNGDGKADLAIANAISDDVAVMINTSH</sequence>
<dbReference type="Gene3D" id="2.40.128.340">
    <property type="match status" value="2"/>
</dbReference>
<evidence type="ECO:0000313" key="5">
    <source>
        <dbReference type="Proteomes" id="UP000064967"/>
    </source>
</evidence>
<gene>
    <name evidence="4" type="ORF">AKJ09_05090</name>
</gene>
<dbReference type="Gene3D" id="2.30.30.100">
    <property type="match status" value="1"/>
</dbReference>
<keyword evidence="2" id="KW-0677">Repeat</keyword>
<keyword evidence="1" id="KW-0732">Signal</keyword>
<reference evidence="4 5" key="1">
    <citation type="submission" date="2015-08" db="EMBL/GenBank/DDBJ databases">
        <authorList>
            <person name="Babu N.S."/>
            <person name="Beckwith C.J."/>
            <person name="Beseler K.G."/>
            <person name="Brison A."/>
            <person name="Carone J.V."/>
            <person name="Caskin T.P."/>
            <person name="Diamond M."/>
            <person name="Durham M.E."/>
            <person name="Foxe J.M."/>
            <person name="Go M."/>
            <person name="Henderson B.A."/>
            <person name="Jones I.B."/>
            <person name="McGettigan J.A."/>
            <person name="Micheletti S.J."/>
            <person name="Nasrallah M.E."/>
            <person name="Ortiz D."/>
            <person name="Piller C.R."/>
            <person name="Privatt S.R."/>
            <person name="Schneider S.L."/>
            <person name="Sharp S."/>
            <person name="Smith T.C."/>
            <person name="Stanton J.D."/>
            <person name="Ullery H.E."/>
            <person name="Wilson R.J."/>
            <person name="Serrano M.G."/>
            <person name="Buck G."/>
            <person name="Lee V."/>
            <person name="Wang Y."/>
            <person name="Carvalho R."/>
            <person name="Voegtly L."/>
            <person name="Shi R."/>
            <person name="Duckworth R."/>
            <person name="Johnson A."/>
            <person name="Loviza R."/>
            <person name="Walstead R."/>
            <person name="Shah Z."/>
            <person name="Kiflezghi M."/>
            <person name="Wade K."/>
            <person name="Ball S.L."/>
            <person name="Bradley K.W."/>
            <person name="Asai D.J."/>
            <person name="Bowman C.A."/>
            <person name="Russell D.A."/>
            <person name="Pope W.H."/>
            <person name="Jacobs-Sera D."/>
            <person name="Hendrix R.W."/>
            <person name="Hatfull G.F."/>
        </authorList>
    </citation>
    <scope>NUCLEOTIDE SEQUENCE [LARGE SCALE GENOMIC DNA]</scope>
    <source>
        <strain evidence="4 5">DSM 27648</strain>
    </source>
</reference>
<evidence type="ECO:0000313" key="4">
    <source>
        <dbReference type="EMBL" id="AKU98426.1"/>
    </source>
</evidence>
<dbReference type="EMBL" id="CP012333">
    <property type="protein sequence ID" value="AKU98426.1"/>
    <property type="molecule type" value="Genomic_DNA"/>
</dbReference>
<dbReference type="InterPro" id="IPR013517">
    <property type="entry name" value="FG-GAP"/>
</dbReference>
<evidence type="ECO:0000256" key="1">
    <source>
        <dbReference type="ARBA" id="ARBA00022729"/>
    </source>
</evidence>
<dbReference type="SMART" id="SM00191">
    <property type="entry name" value="Int_alpha"/>
    <property type="match status" value="4"/>
</dbReference>
<name>A0A0K1PYG5_9BACT</name>
<evidence type="ECO:0000256" key="2">
    <source>
        <dbReference type="ARBA" id="ARBA00022737"/>
    </source>
</evidence>
<dbReference type="Proteomes" id="UP000064967">
    <property type="component" value="Chromosome"/>
</dbReference>
<proteinExistence type="predicted"/>
<dbReference type="STRING" id="1391654.AKJ09_05090"/>
<dbReference type="InterPro" id="IPR013519">
    <property type="entry name" value="Int_alpha_beta-p"/>
</dbReference>
<keyword evidence="5" id="KW-1185">Reference proteome</keyword>
<dbReference type="SUPFAM" id="SSF69318">
    <property type="entry name" value="Integrin alpha N-terminal domain"/>
    <property type="match status" value="1"/>
</dbReference>
<evidence type="ECO:0000256" key="3">
    <source>
        <dbReference type="ARBA" id="ARBA00023180"/>
    </source>
</evidence>
<dbReference type="AlphaFoldDB" id="A0A0K1PYG5"/>
<dbReference type="PATRIC" id="fig|1391654.3.peg.5151"/>